<organism evidence="7 8">
    <name type="scientific">Caulobacter vibrioides</name>
    <name type="common">Caulobacter crescentus</name>
    <dbReference type="NCBI Taxonomy" id="155892"/>
    <lineage>
        <taxon>Bacteria</taxon>
        <taxon>Pseudomonadati</taxon>
        <taxon>Pseudomonadota</taxon>
        <taxon>Alphaproteobacteria</taxon>
        <taxon>Caulobacterales</taxon>
        <taxon>Caulobacteraceae</taxon>
        <taxon>Caulobacter</taxon>
    </lineage>
</organism>
<dbReference type="EMBL" id="NCDQ01000168">
    <property type="protein sequence ID" value="OYX02841.1"/>
    <property type="molecule type" value="Genomic_DNA"/>
</dbReference>
<feature type="transmembrane region" description="Helical" evidence="5">
    <location>
        <begin position="41"/>
        <end position="65"/>
    </location>
</feature>
<evidence type="ECO:0000259" key="6">
    <source>
        <dbReference type="Pfam" id="PF04893"/>
    </source>
</evidence>
<dbReference type="GO" id="GO:0016020">
    <property type="term" value="C:membrane"/>
    <property type="evidence" value="ECO:0007669"/>
    <property type="project" value="UniProtKB-SubCell"/>
</dbReference>
<feature type="transmembrane region" description="Helical" evidence="5">
    <location>
        <begin position="144"/>
        <end position="160"/>
    </location>
</feature>
<proteinExistence type="predicted"/>
<evidence type="ECO:0000256" key="1">
    <source>
        <dbReference type="ARBA" id="ARBA00004141"/>
    </source>
</evidence>
<sequence>MTIAEQPHAAGLVARVKAILLRPASTWDAIGAEPATVRSLYLGYVLPLSAIGPVCHAIGLIAFGTRGALGLGYRPPLATVVGAAVLNWLFSLVAVFLLALAIDAMAPLFGARRDRVQSLKIVAYATTAAWVAGVFSLYPPISMLFVLGAAYSLYLLYLGLPRLMKVQGDKAIMFTAAAAICALIMGFLVGIVTNMVLGPLMMATGTVPV</sequence>
<name>A0A258D4W2_CAUVI</name>
<feature type="transmembrane region" description="Helical" evidence="5">
    <location>
        <begin position="172"/>
        <end position="192"/>
    </location>
</feature>
<reference evidence="7 8" key="1">
    <citation type="submission" date="2017-03" db="EMBL/GenBank/DDBJ databases">
        <title>Lifting the veil on microbial sulfur biogeochemistry in mining wastewaters.</title>
        <authorList>
            <person name="Kantor R.S."/>
            <person name="Colenbrander Nelson T."/>
            <person name="Marshall S."/>
            <person name="Bennett D."/>
            <person name="Apte S."/>
            <person name="Camacho D."/>
            <person name="Thomas B.C."/>
            <person name="Warren L.A."/>
            <person name="Banfield J.F."/>
        </authorList>
    </citation>
    <scope>NUCLEOTIDE SEQUENCE [LARGE SCALE GENOMIC DNA]</scope>
    <source>
        <strain evidence="7">32-67-7</strain>
    </source>
</reference>
<evidence type="ECO:0000256" key="2">
    <source>
        <dbReference type="ARBA" id="ARBA00022692"/>
    </source>
</evidence>
<evidence type="ECO:0000313" key="8">
    <source>
        <dbReference type="Proteomes" id="UP000215616"/>
    </source>
</evidence>
<keyword evidence="3 5" id="KW-1133">Transmembrane helix</keyword>
<dbReference type="AlphaFoldDB" id="A0A258D4W2"/>
<protein>
    <recommendedName>
        <fullName evidence="6">Yip1 domain-containing protein</fullName>
    </recommendedName>
</protein>
<feature type="domain" description="Yip1" evidence="6">
    <location>
        <begin position="18"/>
        <end position="187"/>
    </location>
</feature>
<keyword evidence="4 5" id="KW-0472">Membrane</keyword>
<keyword evidence="2 5" id="KW-0812">Transmembrane</keyword>
<evidence type="ECO:0000313" key="7">
    <source>
        <dbReference type="EMBL" id="OYX02841.1"/>
    </source>
</evidence>
<dbReference type="Proteomes" id="UP000215616">
    <property type="component" value="Unassembled WGS sequence"/>
</dbReference>
<evidence type="ECO:0000256" key="4">
    <source>
        <dbReference type="ARBA" id="ARBA00023136"/>
    </source>
</evidence>
<accession>A0A258D4W2</accession>
<dbReference type="Pfam" id="PF04893">
    <property type="entry name" value="Yip1"/>
    <property type="match status" value="1"/>
</dbReference>
<evidence type="ECO:0000256" key="3">
    <source>
        <dbReference type="ARBA" id="ARBA00022989"/>
    </source>
</evidence>
<feature type="transmembrane region" description="Helical" evidence="5">
    <location>
        <begin position="85"/>
        <end position="109"/>
    </location>
</feature>
<feature type="transmembrane region" description="Helical" evidence="5">
    <location>
        <begin position="121"/>
        <end position="138"/>
    </location>
</feature>
<dbReference type="InterPro" id="IPR006977">
    <property type="entry name" value="Yip1_dom"/>
</dbReference>
<comment type="caution">
    <text evidence="7">The sequence shown here is derived from an EMBL/GenBank/DDBJ whole genome shotgun (WGS) entry which is preliminary data.</text>
</comment>
<gene>
    <name evidence="7" type="ORF">B7Z12_11275</name>
</gene>
<comment type="subcellular location">
    <subcellularLocation>
        <location evidence="1">Membrane</location>
        <topology evidence="1">Multi-pass membrane protein</topology>
    </subcellularLocation>
</comment>
<evidence type="ECO:0000256" key="5">
    <source>
        <dbReference type="SAM" id="Phobius"/>
    </source>
</evidence>